<organism evidence="1">
    <name type="scientific">Rhizophagus irregularis (strain DAOM 181602 / DAOM 197198 / MUCL 43194)</name>
    <name type="common">Arbuscular mycorrhizal fungus</name>
    <name type="synonym">Glomus intraradices</name>
    <dbReference type="NCBI Taxonomy" id="747089"/>
    <lineage>
        <taxon>Eukaryota</taxon>
        <taxon>Fungi</taxon>
        <taxon>Fungi incertae sedis</taxon>
        <taxon>Mucoromycota</taxon>
        <taxon>Glomeromycotina</taxon>
        <taxon>Glomeromycetes</taxon>
        <taxon>Glomerales</taxon>
        <taxon>Glomeraceae</taxon>
        <taxon>Rhizophagus</taxon>
    </lineage>
</organism>
<dbReference type="AlphaFoldDB" id="U9T9U4"/>
<proteinExistence type="predicted"/>
<dbReference type="HOGENOM" id="CLU_1040370_0_0_1"/>
<name>U9T9U4_RHIID</name>
<accession>U9T9U4</accession>
<sequence length="268" mass="31764">SSFFHDQFLHCKIDTIVCFLVRYSFHDTRHFEINDFFLSSTEVSTNVLIKWRKTNEDILDETDNEESDLASYAHSQELLNEGYNYQQVINKRTKSGGIHLHAKRFREYQMKALEKAKTEGLKYDDIYKILALSSIMVFYWPCPYSSFTIKEWEEIMLTNPYKIQESPFPQSILLHLRETYNDHFICNDVFMNGGKTKLSRIVVYIFNDLYNCIPDIASQKMIENEYCYKFLHPISCPIFSNSKKEYKLTLNHANKNSIKRPDLSYVIE</sequence>
<feature type="non-terminal residue" evidence="1">
    <location>
        <position position="268"/>
    </location>
</feature>
<dbReference type="VEuPathDB" id="FungiDB:RhiirFUN_019187"/>
<reference evidence="1" key="1">
    <citation type="submission" date="2013-07" db="EMBL/GenBank/DDBJ databases">
        <title>The genome of an arbuscular mycorrhizal fungus provides insights into the evolution of the oldest plant symbiosis.</title>
        <authorList>
            <consortium name="DOE Joint Genome Institute"/>
            <person name="Tisserant E."/>
            <person name="Malbreil M."/>
            <person name="Kuo A."/>
            <person name="Kohler A."/>
            <person name="Symeonidi A."/>
            <person name="Balestrini R."/>
            <person name="Charron P."/>
            <person name="Duensing N."/>
            <person name="Frei-dit-Frey N."/>
            <person name="Gianinazzi-Pearson V."/>
            <person name="Gilbert B."/>
            <person name="Handa Y."/>
            <person name="Hijri M."/>
            <person name="Kaul R."/>
            <person name="Kawaguchi M."/>
            <person name="Krajinski F."/>
            <person name="Lammers P."/>
            <person name="Lapierre D."/>
            <person name="Masclaux F.G."/>
            <person name="Murat C."/>
            <person name="Morin E."/>
            <person name="Ndikumana S."/>
            <person name="Pagni M."/>
            <person name="Petitpierre D."/>
            <person name="Requena N."/>
            <person name="Rosikiewicz P."/>
            <person name="Riley R."/>
            <person name="Saito K."/>
            <person name="San Clemente H."/>
            <person name="Shapiro H."/>
            <person name="van Tuinen D."/>
            <person name="Becard G."/>
            <person name="Bonfante P."/>
            <person name="Paszkowski U."/>
            <person name="Shachar-Hill Y."/>
            <person name="Young J.P."/>
            <person name="Sanders I.R."/>
            <person name="Henrissat B."/>
            <person name="Rensing S.A."/>
            <person name="Grigoriev I.V."/>
            <person name="Corradi N."/>
            <person name="Roux C."/>
            <person name="Martin F."/>
        </authorList>
    </citation>
    <scope>NUCLEOTIDE SEQUENCE</scope>
    <source>
        <strain evidence="1">DAOM 197198</strain>
    </source>
</reference>
<gene>
    <name evidence="1" type="ORF">GLOINDRAFT_87617</name>
</gene>
<evidence type="ECO:0000313" key="1">
    <source>
        <dbReference type="EMBL" id="ESA00116.1"/>
    </source>
</evidence>
<dbReference type="EMBL" id="KI297443">
    <property type="protein sequence ID" value="ESA00116.1"/>
    <property type="molecule type" value="Genomic_DNA"/>
</dbReference>
<feature type="non-terminal residue" evidence="1">
    <location>
        <position position="1"/>
    </location>
</feature>
<protein>
    <submittedName>
        <fullName evidence="1">Uncharacterized protein</fullName>
    </submittedName>
</protein>